<dbReference type="PANTHER" id="PTHR11884:SF1">
    <property type="entry name" value="GOLGI APPARATUS PROTEIN 1"/>
    <property type="match status" value="1"/>
</dbReference>
<dbReference type="PANTHER" id="PTHR11884">
    <property type="entry name" value="SELECTIN LIGAND RELATED"/>
    <property type="match status" value="1"/>
</dbReference>
<dbReference type="GO" id="GO:0016020">
    <property type="term" value="C:membrane"/>
    <property type="evidence" value="ECO:0007669"/>
    <property type="project" value="InterPro"/>
</dbReference>
<dbReference type="KEGG" id="mng:MNEG_13882"/>
<dbReference type="EMBL" id="KK104327">
    <property type="protein sequence ID" value="KIY94078.1"/>
    <property type="molecule type" value="Genomic_DNA"/>
</dbReference>
<feature type="compositionally biased region" description="Gly residues" evidence="1">
    <location>
        <begin position="94"/>
        <end position="108"/>
    </location>
</feature>
<reference evidence="2 3" key="1">
    <citation type="journal article" date="2013" name="BMC Genomics">
        <title>Reconstruction of the lipid metabolism for the microalga Monoraphidium neglectum from its genome sequence reveals characteristics suitable for biofuel production.</title>
        <authorList>
            <person name="Bogen C."/>
            <person name="Al-Dilaimi A."/>
            <person name="Albersmeier A."/>
            <person name="Wichmann J."/>
            <person name="Grundmann M."/>
            <person name="Rupp O."/>
            <person name="Lauersen K.J."/>
            <person name="Blifernez-Klassen O."/>
            <person name="Kalinowski J."/>
            <person name="Goesmann A."/>
            <person name="Mussgnug J.H."/>
            <person name="Kruse O."/>
        </authorList>
    </citation>
    <scope>NUCLEOTIDE SEQUENCE [LARGE SCALE GENOMIC DNA]</scope>
    <source>
        <strain evidence="2 3">SAG 48.87</strain>
    </source>
</reference>
<feature type="compositionally biased region" description="Basic and acidic residues" evidence="1">
    <location>
        <begin position="49"/>
        <end position="69"/>
    </location>
</feature>
<dbReference type="Proteomes" id="UP000054498">
    <property type="component" value="Unassembled WGS sequence"/>
</dbReference>
<feature type="compositionally biased region" description="Basic and acidic residues" evidence="1">
    <location>
        <begin position="78"/>
        <end position="89"/>
    </location>
</feature>
<keyword evidence="3" id="KW-1185">Reference proteome</keyword>
<evidence type="ECO:0000256" key="1">
    <source>
        <dbReference type="SAM" id="MobiDB-lite"/>
    </source>
</evidence>
<accession>A0A0D2KE20</accession>
<proteinExistence type="predicted"/>
<feature type="region of interest" description="Disordered" evidence="1">
    <location>
        <begin position="22"/>
        <end position="112"/>
    </location>
</feature>
<dbReference type="InterPro" id="IPR001893">
    <property type="entry name" value="Cys-rich_GLG1_repeat"/>
</dbReference>
<feature type="region of interest" description="Disordered" evidence="1">
    <location>
        <begin position="173"/>
        <end position="195"/>
    </location>
</feature>
<protein>
    <submittedName>
        <fullName evidence="2">Uncharacterized protein</fullName>
    </submittedName>
</protein>
<gene>
    <name evidence="2" type="ORF">MNEG_13882</name>
</gene>
<organism evidence="2 3">
    <name type="scientific">Monoraphidium neglectum</name>
    <dbReference type="NCBI Taxonomy" id="145388"/>
    <lineage>
        <taxon>Eukaryota</taxon>
        <taxon>Viridiplantae</taxon>
        <taxon>Chlorophyta</taxon>
        <taxon>core chlorophytes</taxon>
        <taxon>Chlorophyceae</taxon>
        <taxon>CS clade</taxon>
        <taxon>Sphaeropleales</taxon>
        <taxon>Selenastraceae</taxon>
        <taxon>Monoraphidium</taxon>
    </lineage>
</organism>
<dbReference type="OrthoDB" id="2015434at2759"/>
<evidence type="ECO:0000313" key="3">
    <source>
        <dbReference type="Proteomes" id="UP000054498"/>
    </source>
</evidence>
<dbReference type="RefSeq" id="XP_013893098.1">
    <property type="nucleotide sequence ID" value="XM_014037644.1"/>
</dbReference>
<name>A0A0D2KE20_9CHLO</name>
<sequence>MPPRPAAGASGRSLAAVPAQVVDAPALDRGAAWGRRVLAGSDEEDSEETEKHDTEEQEQREADDDHHDDGDDDDDDHDQEKGKEHKEEKEAEEGGGAGRGGEGGGPRLHGGKEPEEVQLIAMAPKANVTFGGDIDPDGACSAEIKLHCLGVDPGEGALADCIGDTMQGMDEEDAGAKAAAEGGGQGEDAQADTGEARSKISAACREEVLGFRIERNSNINKNVPLARACAADAVKHCNVTWFFGYRNGSVISCLKTAKAKLTPDCRKHVSCLAAGAAGACSGP</sequence>
<dbReference type="InterPro" id="IPR039728">
    <property type="entry name" value="GLG1"/>
</dbReference>
<dbReference type="GeneID" id="25731389"/>
<dbReference type="AlphaFoldDB" id="A0A0D2KE20"/>
<dbReference type="Pfam" id="PF00839">
    <property type="entry name" value="Cys_rich_FGFR"/>
    <property type="match status" value="1"/>
</dbReference>
<evidence type="ECO:0000313" key="2">
    <source>
        <dbReference type="EMBL" id="KIY94078.1"/>
    </source>
</evidence>